<dbReference type="AlphaFoldDB" id="A0A9D2RMB2"/>
<dbReference type="NCBIfam" id="TIGR03124">
    <property type="entry name" value="citrate_citX"/>
    <property type="match status" value="1"/>
</dbReference>
<keyword evidence="5" id="KW-0456">Lyase</keyword>
<dbReference type="GO" id="GO:0051191">
    <property type="term" value="P:prosthetic group biosynthetic process"/>
    <property type="evidence" value="ECO:0007669"/>
    <property type="project" value="InterPro"/>
</dbReference>
<evidence type="ECO:0000313" key="5">
    <source>
        <dbReference type="EMBL" id="HJB08286.1"/>
    </source>
</evidence>
<organism evidence="5 6">
    <name type="scientific">Candidatus Enterocloster faecavium</name>
    <dbReference type="NCBI Taxonomy" id="2838560"/>
    <lineage>
        <taxon>Bacteria</taxon>
        <taxon>Bacillati</taxon>
        <taxon>Bacillota</taxon>
        <taxon>Clostridia</taxon>
        <taxon>Lachnospirales</taxon>
        <taxon>Lachnospiraceae</taxon>
        <taxon>Enterocloster</taxon>
    </lineage>
</organism>
<comment type="caution">
    <text evidence="5">The sequence shown here is derived from an EMBL/GenBank/DDBJ whole genome shotgun (WGS) entry which is preliminary data.</text>
</comment>
<name>A0A9D2RMB2_9FIRM</name>
<reference evidence="5" key="2">
    <citation type="submission" date="2021-04" db="EMBL/GenBank/DDBJ databases">
        <authorList>
            <person name="Gilroy R."/>
        </authorList>
    </citation>
    <scope>NUCLEOTIDE SEQUENCE</scope>
    <source>
        <strain evidence="5">CHK188-4685</strain>
    </source>
</reference>
<dbReference type="EMBL" id="DWYS01000125">
    <property type="protein sequence ID" value="HJB08286.1"/>
    <property type="molecule type" value="Genomic_DNA"/>
</dbReference>
<dbReference type="NCBIfam" id="NF002383">
    <property type="entry name" value="PRK01392.1"/>
    <property type="match status" value="1"/>
</dbReference>
<reference evidence="5" key="1">
    <citation type="journal article" date="2021" name="PeerJ">
        <title>Extensive microbial diversity within the chicken gut microbiome revealed by metagenomics and culture.</title>
        <authorList>
            <person name="Gilroy R."/>
            <person name="Ravi A."/>
            <person name="Getino M."/>
            <person name="Pursley I."/>
            <person name="Horton D.L."/>
            <person name="Alikhan N.F."/>
            <person name="Baker D."/>
            <person name="Gharbi K."/>
            <person name="Hall N."/>
            <person name="Watson M."/>
            <person name="Adriaenssens E.M."/>
            <person name="Foster-Nyarko E."/>
            <person name="Jarju S."/>
            <person name="Secka A."/>
            <person name="Antonio M."/>
            <person name="Oren A."/>
            <person name="Chaudhuri R.R."/>
            <person name="La Ragione R."/>
            <person name="Hildebrand F."/>
            <person name="Pallen M.J."/>
        </authorList>
    </citation>
    <scope>NUCLEOTIDE SEQUENCE</scope>
    <source>
        <strain evidence="5">CHK188-4685</strain>
    </source>
</reference>
<sequence>MEPFSLEEVALEDMLAARERRACLQQAMIKEYGHPLICLTLNIPGPVKVLPLVPNAFQEGCLRVERSLAALGLSPCASRQVREKTGYEAIYSVAADPLVLKKAMISIEDQDRLGRLFDLDVLAVNGTKISREDLKESPRTCLLCGKPAHICSRSRSHSVKELTCEIQRILEQEFSSSNHQP</sequence>
<dbReference type="Pfam" id="PF03802">
    <property type="entry name" value="CitX"/>
    <property type="match status" value="1"/>
</dbReference>
<comment type="catalytic activity">
    <reaction evidence="4">
        <text>apo-[citrate lyase ACP] + 2'-(5''-triphospho-alpha-D-ribosyl)-3'-dephospho-CoA = holo-[citrate lyase ACP] + diphosphate</text>
        <dbReference type="Rhea" id="RHEA:16333"/>
        <dbReference type="Rhea" id="RHEA-COMP:10157"/>
        <dbReference type="Rhea" id="RHEA-COMP:10158"/>
        <dbReference type="ChEBI" id="CHEBI:29999"/>
        <dbReference type="ChEBI" id="CHEBI:33019"/>
        <dbReference type="ChEBI" id="CHEBI:61378"/>
        <dbReference type="ChEBI" id="CHEBI:82683"/>
        <dbReference type="EC" id="2.7.7.61"/>
    </reaction>
</comment>
<proteinExistence type="predicted"/>
<evidence type="ECO:0000256" key="3">
    <source>
        <dbReference type="ARBA" id="ARBA00022695"/>
    </source>
</evidence>
<dbReference type="InterPro" id="IPR005551">
    <property type="entry name" value="CitX"/>
</dbReference>
<dbReference type="GO" id="GO:0016829">
    <property type="term" value="F:lyase activity"/>
    <property type="evidence" value="ECO:0007669"/>
    <property type="project" value="UniProtKB-KW"/>
</dbReference>
<gene>
    <name evidence="5" type="primary">citX</name>
    <name evidence="5" type="ORF">H9716_10575</name>
</gene>
<evidence type="ECO:0000256" key="2">
    <source>
        <dbReference type="ARBA" id="ARBA00022679"/>
    </source>
</evidence>
<dbReference type="GO" id="GO:0050519">
    <property type="term" value="F:holo-citrate lyase synthase activity"/>
    <property type="evidence" value="ECO:0007669"/>
    <property type="project" value="UniProtKB-EC"/>
</dbReference>
<evidence type="ECO:0000313" key="6">
    <source>
        <dbReference type="Proteomes" id="UP000886804"/>
    </source>
</evidence>
<keyword evidence="3 5" id="KW-0548">Nucleotidyltransferase</keyword>
<accession>A0A9D2RMB2</accession>
<evidence type="ECO:0000256" key="1">
    <source>
        <dbReference type="ARBA" id="ARBA00012524"/>
    </source>
</evidence>
<dbReference type="EC" id="2.7.7.61" evidence="1"/>
<protein>
    <recommendedName>
        <fullName evidence="1">citrate lyase holo-[acyl-carrier protein] synthase</fullName>
        <ecNumber evidence="1">2.7.7.61</ecNumber>
    </recommendedName>
</protein>
<dbReference type="Proteomes" id="UP000886804">
    <property type="component" value="Unassembled WGS sequence"/>
</dbReference>
<evidence type="ECO:0000256" key="4">
    <source>
        <dbReference type="ARBA" id="ARBA00048574"/>
    </source>
</evidence>
<keyword evidence="2 5" id="KW-0808">Transferase</keyword>